<accession>A0AAX2LTN3</accession>
<dbReference type="Proteomes" id="UP000057088">
    <property type="component" value="Chromosome 1"/>
</dbReference>
<feature type="transmembrane region" description="Helical" evidence="6">
    <location>
        <begin position="349"/>
        <end position="372"/>
    </location>
</feature>
<feature type="transmembrane region" description="Helical" evidence="6">
    <location>
        <begin position="178"/>
        <end position="200"/>
    </location>
</feature>
<evidence type="ECO:0000313" key="11">
    <source>
        <dbReference type="Proteomes" id="UP000254626"/>
    </source>
</evidence>
<feature type="domain" description="Citrate transporter-like" evidence="7">
    <location>
        <begin position="57"/>
        <end position="407"/>
    </location>
</feature>
<evidence type="ECO:0000256" key="4">
    <source>
        <dbReference type="ARBA" id="ARBA00022989"/>
    </source>
</evidence>
<feature type="transmembrane region" description="Helical" evidence="6">
    <location>
        <begin position="260"/>
        <end position="278"/>
    </location>
</feature>
<keyword evidence="3 6" id="KW-0812">Transmembrane</keyword>
<feature type="transmembrane region" description="Helical" evidence="6">
    <location>
        <begin position="320"/>
        <end position="337"/>
    </location>
</feature>
<reference evidence="10" key="1">
    <citation type="submission" date="2015-12" db="EMBL/GenBank/DDBJ databases">
        <title>FDA dAtabase for Regulatory Grade micrObial Sequences (FDA-ARGOS): Supporting development and validation of Infectious Disease Dx tests.</title>
        <authorList>
            <person name="Hoffmann M."/>
            <person name="Allard M."/>
            <person name="Evans P."/>
            <person name="Brown E."/>
            <person name="Tallon L.J."/>
            <person name="Sadzewicz L."/>
            <person name="Sengamalay N."/>
            <person name="Ott S."/>
            <person name="Godinez A."/>
            <person name="Nagaraj S."/>
            <person name="Vyas G."/>
            <person name="Aluvathingal J."/>
            <person name="Nadendla S."/>
            <person name="Geyer C."/>
            <person name="Sichtig H."/>
        </authorList>
    </citation>
    <scope>NUCLEOTIDE SEQUENCE [LARGE SCALE GENOMIC DNA]</scope>
    <source>
        <strain evidence="10">ATCC 33809</strain>
    </source>
</reference>
<evidence type="ECO:0000256" key="6">
    <source>
        <dbReference type="SAM" id="Phobius"/>
    </source>
</evidence>
<feature type="transmembrane region" description="Helical" evidence="6">
    <location>
        <begin position="441"/>
        <end position="461"/>
    </location>
</feature>
<keyword evidence="5 6" id="KW-0472">Membrane</keyword>
<dbReference type="GO" id="GO:0005886">
    <property type="term" value="C:plasma membrane"/>
    <property type="evidence" value="ECO:0007669"/>
    <property type="project" value="TreeGrafter"/>
</dbReference>
<keyword evidence="4 6" id="KW-1133">Transmembrane helix</keyword>
<keyword evidence="10" id="KW-1185">Reference proteome</keyword>
<reference evidence="9 11" key="3">
    <citation type="submission" date="2018-06" db="EMBL/GenBank/DDBJ databases">
        <authorList>
            <consortium name="Pathogen Informatics"/>
            <person name="Doyle S."/>
        </authorList>
    </citation>
    <scope>NUCLEOTIDE SEQUENCE [LARGE SCALE GENOMIC DNA]</scope>
    <source>
        <strain evidence="9 11">NCTC11327</strain>
    </source>
</reference>
<reference evidence="8" key="2">
    <citation type="submission" date="2018-01" db="EMBL/GenBank/DDBJ databases">
        <title>FDA dAtabase for Regulatory Grade micrObial Sequences (FDA-ARGOS): Supporting development and validation of Infectious Disease Dx tests.</title>
        <authorList>
            <person name="Hoffmann M."/>
            <person name="Allard M."/>
            <person name="Evans P."/>
            <person name="Brown E."/>
            <person name="Tallon L."/>
            <person name="Sadzewicz L."/>
            <person name="Sengamalay N."/>
            <person name="Ott S."/>
            <person name="Godinez A."/>
            <person name="Nagaraj S."/>
            <person name="Vyas G."/>
            <person name="Aluvathingal J."/>
            <person name="Nadendla S."/>
            <person name="Geyer C."/>
            <person name="Sichtig H."/>
        </authorList>
    </citation>
    <scope>NUCLEOTIDE SEQUENCE</scope>
    <source>
        <strain evidence="8">ATCC 33809</strain>
    </source>
</reference>
<feature type="transmembrane region" description="Helical" evidence="6">
    <location>
        <begin position="68"/>
        <end position="86"/>
    </location>
</feature>
<sequence length="462" mass="49618">MNRNDSVPLPHNTREWFFNRNSLIILADVALFFILFNTLPFEPNVVLGISMLAFIAVLWLTEALHVTVTAILVPIMAVLFGVFDTQAALNNFANSIIFLFLGGFALAAAMHRQGLDKVIADKVLIMARGKMSVAVFMLFGVTAGLSMWISNTATAAMMLPLVLGVLSKVDDDRGHSTYVFVLLGIAYSASIGGIATVVGSPPNAIAAAEVGLSFTDWMKFGLPTTIIMLPMAILVLYLVLKPDLSGHFELNRQPVLWDKGKVVTLAIFGLTVFLWIFSKPVNAMLGGFKSFDTIIALGAIVMVSFARVVHWKDIEKTADWGVLLLFGGGICLSNVLKQTGTSVFLANELSAMIADLGLLFIVLVIAAFVVFLTEFASNTASAALLIPVFASVAEAFGVSPVLLSVLIAVAASCAFMLPVATPPNAIVFATGHIKQSEMMRVGMFLNIACIALLSAIAMFFWQ</sequence>
<dbReference type="Pfam" id="PF03600">
    <property type="entry name" value="CitMHS"/>
    <property type="match status" value="1"/>
</dbReference>
<dbReference type="Proteomes" id="UP000254626">
    <property type="component" value="Unassembled WGS sequence"/>
</dbReference>
<dbReference type="KEGG" id="vfl:AL536_07385"/>
<evidence type="ECO:0000256" key="2">
    <source>
        <dbReference type="ARBA" id="ARBA00022448"/>
    </source>
</evidence>
<evidence type="ECO:0000313" key="10">
    <source>
        <dbReference type="Proteomes" id="UP000057088"/>
    </source>
</evidence>
<dbReference type="EMBL" id="UHIP01000002">
    <property type="protein sequence ID" value="SUQ26645.1"/>
    <property type="molecule type" value="Genomic_DNA"/>
</dbReference>
<dbReference type="GeneID" id="29383280"/>
<dbReference type="InterPro" id="IPR031312">
    <property type="entry name" value="Na/sul_symport_CS"/>
</dbReference>
<dbReference type="GO" id="GO:0015141">
    <property type="term" value="F:succinate transmembrane transporter activity"/>
    <property type="evidence" value="ECO:0007669"/>
    <property type="project" value="UniProtKB-ARBA"/>
</dbReference>
<dbReference type="InterPro" id="IPR001898">
    <property type="entry name" value="SLC13A/DASS"/>
</dbReference>
<evidence type="ECO:0000313" key="8">
    <source>
        <dbReference type="EMBL" id="AMF93265.1"/>
    </source>
</evidence>
<comment type="subcellular location">
    <subcellularLocation>
        <location evidence="1">Membrane</location>
        <topology evidence="1">Multi-pass membrane protein</topology>
    </subcellularLocation>
</comment>
<keyword evidence="2" id="KW-0813">Transport</keyword>
<feature type="transmembrane region" description="Helical" evidence="6">
    <location>
        <begin position="290"/>
        <end position="308"/>
    </location>
</feature>
<dbReference type="PANTHER" id="PTHR10283:SF82">
    <property type="entry name" value="SOLUTE CARRIER FAMILY 13 MEMBER 2"/>
    <property type="match status" value="1"/>
</dbReference>
<dbReference type="InterPro" id="IPR004680">
    <property type="entry name" value="Cit_transptr-like_dom"/>
</dbReference>
<organism evidence="9 11">
    <name type="scientific">Vibrio fluvialis</name>
    <dbReference type="NCBI Taxonomy" id="676"/>
    <lineage>
        <taxon>Bacteria</taxon>
        <taxon>Pseudomonadati</taxon>
        <taxon>Pseudomonadota</taxon>
        <taxon>Gammaproteobacteria</taxon>
        <taxon>Vibrionales</taxon>
        <taxon>Vibrionaceae</taxon>
        <taxon>Vibrio</taxon>
    </lineage>
</organism>
<gene>
    <name evidence="9" type="primary">sdcS_4</name>
    <name evidence="8" type="ORF">AL536_07385</name>
    <name evidence="9" type="ORF">NCTC11327_03507</name>
</gene>
<feature type="transmembrane region" description="Helical" evidence="6">
    <location>
        <begin position="379"/>
        <end position="396"/>
    </location>
</feature>
<evidence type="ECO:0000256" key="1">
    <source>
        <dbReference type="ARBA" id="ARBA00004141"/>
    </source>
</evidence>
<dbReference type="RefSeq" id="WP_020329596.1">
    <property type="nucleotide sequence ID" value="NZ_AP028129.1"/>
</dbReference>
<dbReference type="NCBIfam" id="TIGR00785">
    <property type="entry name" value="dass"/>
    <property type="match status" value="1"/>
</dbReference>
<dbReference type="PANTHER" id="PTHR10283">
    <property type="entry name" value="SOLUTE CARRIER FAMILY 13 MEMBER"/>
    <property type="match status" value="1"/>
</dbReference>
<feature type="transmembrane region" description="Helical" evidence="6">
    <location>
        <begin position="147"/>
        <end position="166"/>
    </location>
</feature>
<feature type="transmembrane region" description="Helical" evidence="6">
    <location>
        <begin position="21"/>
        <end position="39"/>
    </location>
</feature>
<dbReference type="EMBL" id="CP014034">
    <property type="protein sequence ID" value="AMF93265.1"/>
    <property type="molecule type" value="Genomic_DNA"/>
</dbReference>
<protein>
    <submittedName>
        <fullName evidence="8">Anion transporter</fullName>
    </submittedName>
    <submittedName>
        <fullName evidence="9">Transporter, NadC family protein</fullName>
    </submittedName>
</protein>
<dbReference type="PROSITE" id="PS01271">
    <property type="entry name" value="NA_SULFATE"/>
    <property type="match status" value="1"/>
</dbReference>
<evidence type="ECO:0000256" key="5">
    <source>
        <dbReference type="ARBA" id="ARBA00023136"/>
    </source>
</evidence>
<dbReference type="CDD" id="cd01115">
    <property type="entry name" value="SLC13_permease"/>
    <property type="match status" value="1"/>
</dbReference>
<name>A0AAX2LTN3_VIBFL</name>
<feature type="transmembrane region" description="Helical" evidence="6">
    <location>
        <begin position="220"/>
        <end position="240"/>
    </location>
</feature>
<dbReference type="AlphaFoldDB" id="A0AAX2LTN3"/>
<feature type="transmembrane region" description="Helical" evidence="6">
    <location>
        <begin position="92"/>
        <end position="111"/>
    </location>
</feature>
<feature type="transmembrane region" description="Helical" evidence="6">
    <location>
        <begin position="402"/>
        <end position="420"/>
    </location>
</feature>
<evidence type="ECO:0000256" key="3">
    <source>
        <dbReference type="ARBA" id="ARBA00022692"/>
    </source>
</evidence>
<evidence type="ECO:0000313" key="9">
    <source>
        <dbReference type="EMBL" id="SUQ26645.1"/>
    </source>
</evidence>
<proteinExistence type="predicted"/>
<evidence type="ECO:0000259" key="7">
    <source>
        <dbReference type="Pfam" id="PF03600"/>
    </source>
</evidence>